<organism evidence="3 4">
    <name type="scientific">Sphaerochaeta globosa (strain ATCC BAA-1886 / DSM 22777 / Buddy)</name>
    <name type="common">Spirochaeta sp. (strain Buddy)</name>
    <dbReference type="NCBI Taxonomy" id="158189"/>
    <lineage>
        <taxon>Bacteria</taxon>
        <taxon>Pseudomonadati</taxon>
        <taxon>Spirochaetota</taxon>
        <taxon>Spirochaetia</taxon>
        <taxon>Spirochaetales</taxon>
        <taxon>Sphaerochaetaceae</taxon>
        <taxon>Sphaerochaeta</taxon>
    </lineage>
</organism>
<dbReference type="OrthoDB" id="369370at2"/>
<dbReference type="RefSeq" id="WP_013606579.1">
    <property type="nucleotide sequence ID" value="NC_015152.1"/>
</dbReference>
<gene>
    <name evidence="3" type="ordered locus">SpiBuddy_0900</name>
</gene>
<dbReference type="EMBL" id="CP002541">
    <property type="protein sequence ID" value="ADY12727.1"/>
    <property type="molecule type" value="Genomic_DNA"/>
</dbReference>
<dbReference type="eggNOG" id="COG0457">
    <property type="taxonomic scope" value="Bacteria"/>
</dbReference>
<reference evidence="4" key="1">
    <citation type="submission" date="2011-02" db="EMBL/GenBank/DDBJ databases">
        <title>Complete sequence of Spirochaeta sp. Buddy.</title>
        <authorList>
            <person name="Lucas S."/>
            <person name="Copeland A."/>
            <person name="Lapidus A."/>
            <person name="Cheng J.-F."/>
            <person name="Goodwin L."/>
            <person name="Pitluck S."/>
            <person name="Zeytun A."/>
            <person name="Detter J.C."/>
            <person name="Han C."/>
            <person name="Tapia R."/>
            <person name="Land M."/>
            <person name="Hauser L."/>
            <person name="Kyrpides N."/>
            <person name="Ivanova N."/>
            <person name="Mikhailova N."/>
            <person name="Pagani I."/>
            <person name="Ritalahti K.M."/>
            <person name="Loeffler F.E."/>
            <person name="Woyke T."/>
        </authorList>
    </citation>
    <scope>NUCLEOTIDE SEQUENCE [LARGE SCALE GENOMIC DNA]</scope>
    <source>
        <strain evidence="4">ATCC BAA-1886 / DSM 22777 / Buddy</strain>
    </source>
</reference>
<name>F0RYF6_SPHGB</name>
<evidence type="ECO:0000313" key="4">
    <source>
        <dbReference type="Proteomes" id="UP000008466"/>
    </source>
</evidence>
<dbReference type="Pfam" id="PF14559">
    <property type="entry name" value="TPR_19"/>
    <property type="match status" value="1"/>
</dbReference>
<keyword evidence="4" id="KW-1185">Reference proteome</keyword>
<feature type="transmembrane region" description="Helical" evidence="2">
    <location>
        <begin position="7"/>
        <end position="24"/>
    </location>
</feature>
<protein>
    <submittedName>
        <fullName evidence="3">Uncharacterized protein</fullName>
    </submittedName>
</protein>
<evidence type="ECO:0000313" key="3">
    <source>
        <dbReference type="EMBL" id="ADY12727.1"/>
    </source>
</evidence>
<accession>F0RYF6</accession>
<feature type="transmembrane region" description="Helical" evidence="2">
    <location>
        <begin position="30"/>
        <end position="51"/>
    </location>
</feature>
<sequence>MKRTKNYGLWLSLLVTIIIFTLKIPTYSKMLLLAIFMLGLLYLRRSIYYYVKANRTITSENPQDWEKAWPLYRKAIKAGLQKSYVVTSASMFLQRGDAAEGKAILQQYLSASKGKEPNLDNIAKTMISMAYWMEGDLGKALEAVEQVYESGYRDKNLFINYTTYALESGNLAKAKALIDESGEMENTSPGIRDNRGWLYLLQGKWEQADALFAELVKKSPRFPEPYVHYAQVLIHYGEAKEAIDMLKTALQSRFSNTSGMKQEHIQSLLSLLEAGETRLKTAKEIDADPVNVASGRMPKPITGAFAVHEGDTLEGFAVRPIKATTPKVVEEQDEERLPNTDLTEEDLEYIRKHNLEEN</sequence>
<evidence type="ECO:0000256" key="1">
    <source>
        <dbReference type="SAM" id="MobiDB-lite"/>
    </source>
</evidence>
<dbReference type="InterPro" id="IPR011990">
    <property type="entry name" value="TPR-like_helical_dom_sf"/>
</dbReference>
<dbReference type="KEGG" id="sbu:SpiBuddy_0900"/>
<keyword evidence="2" id="KW-1133">Transmembrane helix</keyword>
<dbReference type="STRING" id="158189.SpiBuddy_0900"/>
<feature type="region of interest" description="Disordered" evidence="1">
    <location>
        <begin position="327"/>
        <end position="358"/>
    </location>
</feature>
<feature type="compositionally biased region" description="Basic and acidic residues" evidence="1">
    <location>
        <begin position="348"/>
        <end position="358"/>
    </location>
</feature>
<dbReference type="Proteomes" id="UP000008466">
    <property type="component" value="Chromosome"/>
</dbReference>
<dbReference type="HOGENOM" id="CLU_775909_0_0_12"/>
<keyword evidence="2" id="KW-0812">Transmembrane</keyword>
<proteinExistence type="predicted"/>
<dbReference type="SUPFAM" id="SSF48452">
    <property type="entry name" value="TPR-like"/>
    <property type="match status" value="1"/>
</dbReference>
<keyword evidence="2" id="KW-0472">Membrane</keyword>
<dbReference type="AlphaFoldDB" id="F0RYF6"/>
<evidence type="ECO:0000256" key="2">
    <source>
        <dbReference type="SAM" id="Phobius"/>
    </source>
</evidence>
<dbReference type="Gene3D" id="1.25.40.10">
    <property type="entry name" value="Tetratricopeptide repeat domain"/>
    <property type="match status" value="1"/>
</dbReference>